<comment type="caution">
    <text evidence="2">The sequence shown here is derived from an EMBL/GenBank/DDBJ whole genome shotgun (WGS) entry which is preliminary data.</text>
</comment>
<name>A0ABQ7VRV3_SOLTU</name>
<evidence type="ECO:0000313" key="3">
    <source>
        <dbReference type="Proteomes" id="UP000826656"/>
    </source>
</evidence>
<sequence>MEEDDGRREAAIASAPSLQPNFTNKNGVNNAQISKFQELHQRRLKIKAKSKVKDKSKGTLVSTKKYNGEDVNAKCKEIMDGKSIETAKDPRITLSISSTTDLSSSQEDNTLSRKRQKLHWGYDPSKWLQSLFLEQTLRFLVYPLPKKKGVRQSTANSSTPRRDGKGNPICRDISI</sequence>
<feature type="region of interest" description="Disordered" evidence="1">
    <location>
        <begin position="1"/>
        <end position="29"/>
    </location>
</feature>
<organism evidence="2 3">
    <name type="scientific">Solanum tuberosum</name>
    <name type="common">Potato</name>
    <dbReference type="NCBI Taxonomy" id="4113"/>
    <lineage>
        <taxon>Eukaryota</taxon>
        <taxon>Viridiplantae</taxon>
        <taxon>Streptophyta</taxon>
        <taxon>Embryophyta</taxon>
        <taxon>Tracheophyta</taxon>
        <taxon>Spermatophyta</taxon>
        <taxon>Magnoliopsida</taxon>
        <taxon>eudicotyledons</taxon>
        <taxon>Gunneridae</taxon>
        <taxon>Pentapetalae</taxon>
        <taxon>asterids</taxon>
        <taxon>lamiids</taxon>
        <taxon>Solanales</taxon>
        <taxon>Solanaceae</taxon>
        <taxon>Solanoideae</taxon>
        <taxon>Solaneae</taxon>
        <taxon>Solanum</taxon>
    </lineage>
</organism>
<evidence type="ECO:0000256" key="1">
    <source>
        <dbReference type="SAM" id="MobiDB-lite"/>
    </source>
</evidence>
<evidence type="ECO:0000313" key="2">
    <source>
        <dbReference type="EMBL" id="KAH0771214.1"/>
    </source>
</evidence>
<dbReference type="PANTHER" id="PTHR14386:SF2">
    <property type="entry name" value="PROTEIN FAM204A"/>
    <property type="match status" value="1"/>
</dbReference>
<dbReference type="EMBL" id="JAIVGD010000011">
    <property type="protein sequence ID" value="KAH0771214.1"/>
    <property type="molecule type" value="Genomic_DNA"/>
</dbReference>
<dbReference type="Proteomes" id="UP000826656">
    <property type="component" value="Unassembled WGS sequence"/>
</dbReference>
<dbReference type="PANTHER" id="PTHR14386">
    <property type="entry name" value="PROTEIN FAM204A"/>
    <property type="match status" value="1"/>
</dbReference>
<dbReference type="InterPro" id="IPR037690">
    <property type="entry name" value="FAM204A"/>
</dbReference>
<reference evidence="2 3" key="1">
    <citation type="journal article" date="2021" name="bioRxiv">
        <title>Chromosome-scale and haplotype-resolved genome assembly of a tetraploid potato cultivar.</title>
        <authorList>
            <person name="Sun H."/>
            <person name="Jiao W.-B."/>
            <person name="Krause K."/>
            <person name="Campoy J.A."/>
            <person name="Goel M."/>
            <person name="Folz-Donahue K."/>
            <person name="Kukat C."/>
            <person name="Huettel B."/>
            <person name="Schneeberger K."/>
        </authorList>
    </citation>
    <scope>NUCLEOTIDE SEQUENCE [LARGE SCALE GENOMIC DNA]</scope>
    <source>
        <strain evidence="2">SolTubOtavaFocal</strain>
        <tissue evidence="2">Leaves</tissue>
    </source>
</reference>
<protein>
    <submittedName>
        <fullName evidence="2">Uncharacterized protein</fullName>
    </submittedName>
</protein>
<feature type="compositionally biased region" description="Basic and acidic residues" evidence="1">
    <location>
        <begin position="1"/>
        <end position="10"/>
    </location>
</feature>
<accession>A0ABQ7VRV3</accession>
<proteinExistence type="predicted"/>
<feature type="compositionally biased region" description="Polar residues" evidence="1">
    <location>
        <begin position="16"/>
        <end position="29"/>
    </location>
</feature>
<gene>
    <name evidence="2" type="ORF">KY290_015195</name>
</gene>
<keyword evidence="3" id="KW-1185">Reference proteome</keyword>
<feature type="region of interest" description="Disordered" evidence="1">
    <location>
        <begin position="149"/>
        <end position="175"/>
    </location>
</feature>